<proteinExistence type="predicted"/>
<reference evidence="2" key="2">
    <citation type="submission" date="2015-03" db="UniProtKB">
        <authorList>
            <consortium name="EnsemblPlants"/>
        </authorList>
    </citation>
    <scope>IDENTIFICATION</scope>
</reference>
<organism evidence="2">
    <name type="scientific">Oryza barthii</name>
    <dbReference type="NCBI Taxonomy" id="65489"/>
    <lineage>
        <taxon>Eukaryota</taxon>
        <taxon>Viridiplantae</taxon>
        <taxon>Streptophyta</taxon>
        <taxon>Embryophyta</taxon>
        <taxon>Tracheophyta</taxon>
        <taxon>Spermatophyta</taxon>
        <taxon>Magnoliopsida</taxon>
        <taxon>Liliopsida</taxon>
        <taxon>Poales</taxon>
        <taxon>Poaceae</taxon>
        <taxon>BOP clade</taxon>
        <taxon>Oryzoideae</taxon>
        <taxon>Oryzeae</taxon>
        <taxon>Oryzinae</taxon>
        <taxon>Oryza</taxon>
    </lineage>
</organism>
<protein>
    <submittedName>
        <fullName evidence="2">Uncharacterized protein</fullName>
    </submittedName>
</protein>
<accession>A0A0D3FXN7</accession>
<sequence length="229" mass="23411">MNSAAETETEGRRRRRGRGAAGGGGGARGDGGVPGAVHVAGPARHVPGLLRLRLRLLPERHLVPAEQGAPPAAAAAALRRRRGRGLEGLPHRQPEAQGEGRHRGQVVEVAAAAAEAAAGGRLIPEPPRDGLREAGLLAAATIVASPGQGGRVEAGAQGGDQEVQIAAAPIPAGSPAPDDAANAMIDRSTEQSISWFARSVRCCMNQSPRVLSVGFESPAARDTPLLRVV</sequence>
<dbReference type="Proteomes" id="UP000026960">
    <property type="component" value="Chromosome 4"/>
</dbReference>
<evidence type="ECO:0000313" key="3">
    <source>
        <dbReference type="Proteomes" id="UP000026960"/>
    </source>
</evidence>
<keyword evidence="3" id="KW-1185">Reference proteome</keyword>
<dbReference type="PaxDb" id="65489-OBART04G17920.1"/>
<feature type="compositionally biased region" description="Gly residues" evidence="1">
    <location>
        <begin position="19"/>
        <end position="34"/>
    </location>
</feature>
<name>A0A0D3FXN7_9ORYZ</name>
<dbReference type="HOGENOM" id="CLU_1211394_0_0_1"/>
<dbReference type="Gramene" id="OBART04G17920.1">
    <property type="protein sequence ID" value="OBART04G17920.1"/>
    <property type="gene ID" value="OBART04G17920"/>
</dbReference>
<evidence type="ECO:0000256" key="1">
    <source>
        <dbReference type="SAM" id="MobiDB-lite"/>
    </source>
</evidence>
<evidence type="ECO:0000313" key="2">
    <source>
        <dbReference type="EnsemblPlants" id="OBART04G17920.1"/>
    </source>
</evidence>
<dbReference type="AlphaFoldDB" id="A0A0D3FXN7"/>
<reference evidence="2" key="1">
    <citation type="journal article" date="2009" name="Rice">
        <title>De Novo Next Generation Sequencing of Plant Genomes.</title>
        <authorList>
            <person name="Rounsley S."/>
            <person name="Marri P.R."/>
            <person name="Yu Y."/>
            <person name="He R."/>
            <person name="Sisneros N."/>
            <person name="Goicoechea J.L."/>
            <person name="Lee S.J."/>
            <person name="Angelova A."/>
            <person name="Kudrna D."/>
            <person name="Luo M."/>
            <person name="Affourtit J."/>
            <person name="Desany B."/>
            <person name="Knight J."/>
            <person name="Niazi F."/>
            <person name="Egholm M."/>
            <person name="Wing R.A."/>
        </authorList>
    </citation>
    <scope>NUCLEOTIDE SEQUENCE [LARGE SCALE GENOMIC DNA]</scope>
    <source>
        <strain evidence="2">cv. IRGC 105608</strain>
    </source>
</reference>
<feature type="region of interest" description="Disordered" evidence="1">
    <location>
        <begin position="1"/>
        <end position="39"/>
    </location>
</feature>
<dbReference type="EnsemblPlants" id="OBART04G17920.1">
    <property type="protein sequence ID" value="OBART04G17920.1"/>
    <property type="gene ID" value="OBART04G17920"/>
</dbReference>